<evidence type="ECO:0000313" key="2">
    <source>
        <dbReference type="EMBL" id="GAA2611884.1"/>
    </source>
</evidence>
<dbReference type="PANTHER" id="PTHR33169">
    <property type="entry name" value="PADR-FAMILY TRANSCRIPTIONAL REGULATOR"/>
    <property type="match status" value="1"/>
</dbReference>
<name>A0ABN3Q4G4_9ACTN</name>
<dbReference type="InterPro" id="IPR005149">
    <property type="entry name" value="Tscrpt_reg_PadR_N"/>
</dbReference>
<protein>
    <recommendedName>
        <fullName evidence="1">Transcription regulator PadR N-terminal domain-containing protein</fullName>
    </recommendedName>
</protein>
<dbReference type="Pfam" id="PF03551">
    <property type="entry name" value="PadR"/>
    <property type="match status" value="1"/>
</dbReference>
<dbReference type="PANTHER" id="PTHR33169:SF14">
    <property type="entry name" value="TRANSCRIPTIONAL REGULATOR RV3488"/>
    <property type="match status" value="1"/>
</dbReference>
<dbReference type="InterPro" id="IPR052509">
    <property type="entry name" value="Metal_resp_DNA-bind_regulator"/>
</dbReference>
<accession>A0ABN3Q4G4</accession>
<dbReference type="InterPro" id="IPR036390">
    <property type="entry name" value="WH_DNA-bd_sf"/>
</dbReference>
<dbReference type="SUPFAM" id="SSF46785">
    <property type="entry name" value="Winged helix' DNA-binding domain"/>
    <property type="match status" value="1"/>
</dbReference>
<comment type="caution">
    <text evidence="2">The sequence shown here is derived from an EMBL/GenBank/DDBJ whole genome shotgun (WGS) entry which is preliminary data.</text>
</comment>
<reference evidence="2 3" key="1">
    <citation type="journal article" date="2019" name="Int. J. Syst. Evol. Microbiol.">
        <title>The Global Catalogue of Microorganisms (GCM) 10K type strain sequencing project: providing services to taxonomists for standard genome sequencing and annotation.</title>
        <authorList>
            <consortium name="The Broad Institute Genomics Platform"/>
            <consortium name="The Broad Institute Genome Sequencing Center for Infectious Disease"/>
            <person name="Wu L."/>
            <person name="Ma J."/>
        </authorList>
    </citation>
    <scope>NUCLEOTIDE SEQUENCE [LARGE SCALE GENOMIC DNA]</scope>
    <source>
        <strain evidence="2 3">JCM 6833</strain>
    </source>
</reference>
<keyword evidence="3" id="KW-1185">Reference proteome</keyword>
<dbReference type="EMBL" id="BAAATD010000007">
    <property type="protein sequence ID" value="GAA2611884.1"/>
    <property type="molecule type" value="Genomic_DNA"/>
</dbReference>
<evidence type="ECO:0000259" key="1">
    <source>
        <dbReference type="Pfam" id="PF03551"/>
    </source>
</evidence>
<dbReference type="Gene3D" id="1.10.10.10">
    <property type="entry name" value="Winged helix-like DNA-binding domain superfamily/Winged helix DNA-binding domain"/>
    <property type="match status" value="1"/>
</dbReference>
<evidence type="ECO:0000313" key="3">
    <source>
        <dbReference type="Proteomes" id="UP001501509"/>
    </source>
</evidence>
<feature type="domain" description="Transcription regulator PadR N-terminal" evidence="1">
    <location>
        <begin position="36"/>
        <end position="84"/>
    </location>
</feature>
<sequence length="104" mass="11717">MSDKPRMTKPTIKVLEALLVDPAREYYGLELRTATGVGNGTLYPRLAELESYGWLESRWEIPEVPGGRPPRRYYRLTDEGAARARAELARVSRRTGRLRALSGG</sequence>
<gene>
    <name evidence="2" type="ORF">GCM10010411_53080</name>
</gene>
<dbReference type="InterPro" id="IPR036388">
    <property type="entry name" value="WH-like_DNA-bd_sf"/>
</dbReference>
<proteinExistence type="predicted"/>
<organism evidence="2 3">
    <name type="scientific">Actinomadura fulvescens</name>
    <dbReference type="NCBI Taxonomy" id="46160"/>
    <lineage>
        <taxon>Bacteria</taxon>
        <taxon>Bacillati</taxon>
        <taxon>Actinomycetota</taxon>
        <taxon>Actinomycetes</taxon>
        <taxon>Streptosporangiales</taxon>
        <taxon>Thermomonosporaceae</taxon>
        <taxon>Actinomadura</taxon>
    </lineage>
</organism>
<dbReference type="Proteomes" id="UP001501509">
    <property type="component" value="Unassembled WGS sequence"/>
</dbReference>